<protein>
    <submittedName>
        <fullName evidence="2">DUF2570 domain-containing protein</fullName>
    </submittedName>
</protein>
<organism evidence="2 3">
    <name type="scientific">Pseudomonas alkylphenolica</name>
    <dbReference type="NCBI Taxonomy" id="237609"/>
    <lineage>
        <taxon>Bacteria</taxon>
        <taxon>Pseudomonadati</taxon>
        <taxon>Pseudomonadota</taxon>
        <taxon>Gammaproteobacteria</taxon>
        <taxon>Pseudomonadales</taxon>
        <taxon>Pseudomonadaceae</taxon>
        <taxon>Pseudomonas</taxon>
    </lineage>
</organism>
<sequence length="147" mass="16457">MNALRQWGLSVAAAAVLALLFWGQHQRLQVEKARSANAEERLQTLKERSDRQAATIVRLGGEVQAERAAQASLRLTQNQLRQDLAASLLQIQELEHENAELADWSRQPLPVAARRLRERPAITGAAGYRQWLSSRRALQPASSETSR</sequence>
<dbReference type="InterPro" id="IPR020000">
    <property type="entry name" value="Phage_P2_LysB"/>
</dbReference>
<proteinExistence type="predicted"/>
<accession>A0A6I6H876</accession>
<dbReference type="Proteomes" id="UP000426235">
    <property type="component" value="Chromosome"/>
</dbReference>
<dbReference type="EMBL" id="CP046621">
    <property type="protein sequence ID" value="QGW78461.1"/>
    <property type="molecule type" value="Genomic_DNA"/>
</dbReference>
<keyword evidence="1" id="KW-0175">Coiled coil</keyword>
<name>A0A6I6H876_9PSED</name>
<feature type="coiled-coil region" evidence="1">
    <location>
        <begin position="28"/>
        <end position="97"/>
    </location>
</feature>
<gene>
    <name evidence="2" type="ORF">GPJ81_17810</name>
</gene>
<reference evidence="2" key="1">
    <citation type="submission" date="2019-12" db="EMBL/GenBank/DDBJ databases">
        <title>Hybrid Genome Assemblies of two High G+C Isolates from Undergraduate Microbiology Courses.</title>
        <authorList>
            <person name="Ne Ville C.J."/>
            <person name="Enright D."/>
            <person name="Hernandez I."/>
            <person name="Dodsworth J."/>
            <person name="Orwin P.M."/>
        </authorList>
    </citation>
    <scope>NUCLEOTIDE SEQUENCE [LARGE SCALE GENOMIC DNA]</scope>
    <source>
        <strain evidence="2">Neo</strain>
    </source>
</reference>
<evidence type="ECO:0000313" key="2">
    <source>
        <dbReference type="EMBL" id="QGW78461.1"/>
    </source>
</evidence>
<dbReference type="AlphaFoldDB" id="A0A6I6H876"/>
<evidence type="ECO:0000256" key="1">
    <source>
        <dbReference type="SAM" id="Coils"/>
    </source>
</evidence>
<evidence type="ECO:0000313" key="3">
    <source>
        <dbReference type="Proteomes" id="UP000426235"/>
    </source>
</evidence>
<dbReference type="NCBIfam" id="TIGR03495">
    <property type="entry name" value="phage_LysB"/>
    <property type="match status" value="1"/>
</dbReference>
<keyword evidence="3" id="KW-1185">Reference proteome</keyword>